<reference evidence="2" key="1">
    <citation type="submission" date="2019-08" db="EMBL/GenBank/DDBJ databases">
        <authorList>
            <person name="Kucharzyk K."/>
            <person name="Murdoch R.W."/>
            <person name="Higgins S."/>
            <person name="Loffler F."/>
        </authorList>
    </citation>
    <scope>NUCLEOTIDE SEQUENCE</scope>
</reference>
<dbReference type="InterPro" id="IPR036490">
    <property type="entry name" value="ThsB_TIR-like_sf"/>
</dbReference>
<organism evidence="2">
    <name type="scientific">bioreactor metagenome</name>
    <dbReference type="NCBI Taxonomy" id="1076179"/>
    <lineage>
        <taxon>unclassified sequences</taxon>
        <taxon>metagenomes</taxon>
        <taxon>ecological metagenomes</taxon>
    </lineage>
</organism>
<dbReference type="Pfam" id="PF08937">
    <property type="entry name" value="ThsB_TIR"/>
    <property type="match status" value="1"/>
</dbReference>
<protein>
    <recommendedName>
        <fullName evidence="1">Thoeris protein ThsB TIR-like domain-containing protein</fullName>
    </recommendedName>
</protein>
<dbReference type="Gene3D" id="3.40.50.11200">
    <property type="match status" value="1"/>
</dbReference>
<proteinExistence type="predicted"/>
<evidence type="ECO:0000313" key="2">
    <source>
        <dbReference type="EMBL" id="MPN13133.1"/>
    </source>
</evidence>
<dbReference type="EMBL" id="VSSQ01059596">
    <property type="protein sequence ID" value="MPN13133.1"/>
    <property type="molecule type" value="Genomic_DNA"/>
</dbReference>
<dbReference type="AlphaFoldDB" id="A0A645FLQ6"/>
<comment type="caution">
    <text evidence="2">The sequence shown here is derived from an EMBL/GenBank/DDBJ whole genome shotgun (WGS) entry which is preliminary data.</text>
</comment>
<feature type="domain" description="Thoeris protein ThsB TIR-like" evidence="1">
    <location>
        <begin position="2"/>
        <end position="84"/>
    </location>
</feature>
<evidence type="ECO:0000259" key="1">
    <source>
        <dbReference type="Pfam" id="PF08937"/>
    </source>
</evidence>
<dbReference type="SUPFAM" id="SSF52206">
    <property type="entry name" value="Hypothetical protein MTH538"/>
    <property type="match status" value="1"/>
</dbReference>
<sequence>MQAWKQNDNTNFDFFDAHDLNTISDSNQEETIKRKLREKLLNSKVFVILIGESTKYLYKFVRWEIEQALSLGLPIIAVNLNGKRAIDSELSPPILREELAIYISFNSSILQYALENWGASHNTYVSQGKKGPYYYKSNVYDDLGLGTSLGMR</sequence>
<dbReference type="InterPro" id="IPR015032">
    <property type="entry name" value="ThsB__TIR-like_domain"/>
</dbReference>
<gene>
    <name evidence="2" type="ORF">SDC9_160453</name>
</gene>
<accession>A0A645FLQ6</accession>
<name>A0A645FLQ6_9ZZZZ</name>